<evidence type="ECO:0000256" key="1">
    <source>
        <dbReference type="SAM" id="Phobius"/>
    </source>
</evidence>
<protein>
    <recommendedName>
        <fullName evidence="4">Capsular polysaccharide biosynthesis protein CpsC</fullName>
    </recommendedName>
</protein>
<gene>
    <name evidence="2" type="ORF">FD24_GL000023</name>
</gene>
<dbReference type="Proteomes" id="UP000051020">
    <property type="component" value="Unassembled WGS sequence"/>
</dbReference>
<dbReference type="EMBL" id="AZCU01000001">
    <property type="protein sequence ID" value="KRK26894.1"/>
    <property type="molecule type" value="Genomic_DNA"/>
</dbReference>
<keyword evidence="1" id="KW-0812">Transmembrane</keyword>
<name>A0A837RFG8_LACPE</name>
<organism evidence="2 3">
    <name type="scientific">Lactiplantibacillus pentosus DSM 20314</name>
    <dbReference type="NCBI Taxonomy" id="1423791"/>
    <lineage>
        <taxon>Bacteria</taxon>
        <taxon>Bacillati</taxon>
        <taxon>Bacillota</taxon>
        <taxon>Bacilli</taxon>
        <taxon>Lactobacillales</taxon>
        <taxon>Lactobacillaceae</taxon>
        <taxon>Lactiplantibacillus</taxon>
    </lineage>
</organism>
<comment type="caution">
    <text evidence="2">The sequence shown here is derived from an EMBL/GenBank/DDBJ whole genome shotgun (WGS) entry which is preliminary data.</text>
</comment>
<feature type="transmembrane region" description="Helical" evidence="1">
    <location>
        <begin position="20"/>
        <end position="39"/>
    </location>
</feature>
<keyword evidence="1" id="KW-1133">Transmembrane helix</keyword>
<accession>A0A837RFG8</accession>
<dbReference type="AlphaFoldDB" id="A0A837RFG8"/>
<dbReference type="GeneID" id="49393451"/>
<proteinExistence type="predicted"/>
<evidence type="ECO:0008006" key="4">
    <source>
        <dbReference type="Google" id="ProtNLM"/>
    </source>
</evidence>
<keyword evidence="1" id="KW-0472">Membrane</keyword>
<evidence type="ECO:0000313" key="2">
    <source>
        <dbReference type="EMBL" id="KRK26894.1"/>
    </source>
</evidence>
<reference evidence="2 3" key="1">
    <citation type="journal article" date="2015" name="Genome Announc.">
        <title>Expanding the biotechnology potential of lactobacilli through comparative genomics of 213 strains and associated genera.</title>
        <authorList>
            <person name="Sun Z."/>
            <person name="Harris H.M."/>
            <person name="McCann A."/>
            <person name="Guo C."/>
            <person name="Argimon S."/>
            <person name="Zhang W."/>
            <person name="Yang X."/>
            <person name="Jeffery I.B."/>
            <person name="Cooney J.C."/>
            <person name="Kagawa T.F."/>
            <person name="Liu W."/>
            <person name="Song Y."/>
            <person name="Salvetti E."/>
            <person name="Wrobel A."/>
            <person name="Rasinkangas P."/>
            <person name="Parkhill J."/>
            <person name="Rea M.C."/>
            <person name="O'Sullivan O."/>
            <person name="Ritari J."/>
            <person name="Douillard F.P."/>
            <person name="Paul Ross R."/>
            <person name="Yang R."/>
            <person name="Briner A.E."/>
            <person name="Felis G.E."/>
            <person name="de Vos W.M."/>
            <person name="Barrangou R."/>
            <person name="Klaenhammer T.R."/>
            <person name="Caufield P.W."/>
            <person name="Cui Y."/>
            <person name="Zhang H."/>
            <person name="O'Toole P.W."/>
        </authorList>
    </citation>
    <scope>NUCLEOTIDE SEQUENCE [LARGE SCALE GENOMIC DNA]</scope>
    <source>
        <strain evidence="2 3">DSM 20314</strain>
    </source>
</reference>
<sequence length="221" mass="24486">MNNIVGWNAKIGYRFLKKYTLIIVLVGLVLGVASALYVVKTKPVQYESTSQLVQNDNNYDLISSYQQFIKSNKFTNLLEEKIADSKWKSAKNTYSLTVSQNGSNSPFFSIAVKSTDGAFSNFVATQSVQLFVGNVSKYLSSANVSVLSVPSSYHEDDFKTRTIKTGFLGFIVGAFLAAVVSFLSMTVFGKIPDEKYINDMYNLKLLGVYTDGTTSQKESEK</sequence>
<evidence type="ECO:0000313" key="3">
    <source>
        <dbReference type="Proteomes" id="UP000051020"/>
    </source>
</evidence>
<dbReference type="RefSeq" id="WP_050338884.1">
    <property type="nucleotide sequence ID" value="NZ_AZCU01000001.1"/>
</dbReference>
<feature type="transmembrane region" description="Helical" evidence="1">
    <location>
        <begin position="167"/>
        <end position="188"/>
    </location>
</feature>